<evidence type="ECO:0000256" key="1">
    <source>
        <dbReference type="SAM" id="MobiDB-lite"/>
    </source>
</evidence>
<dbReference type="EMBL" id="JAINDJ010000161">
    <property type="protein sequence ID" value="KAG9438333.1"/>
    <property type="molecule type" value="Genomic_DNA"/>
</dbReference>
<proteinExistence type="predicted"/>
<reference evidence="2 3" key="1">
    <citation type="submission" date="2021-07" db="EMBL/GenBank/DDBJ databases">
        <title>The Aristolochia fimbriata genome: insights into angiosperm evolution, floral development and chemical biosynthesis.</title>
        <authorList>
            <person name="Jiao Y."/>
        </authorList>
    </citation>
    <scope>NUCLEOTIDE SEQUENCE [LARGE SCALE GENOMIC DNA]</scope>
    <source>
        <strain evidence="2">IBCAS-2021</strain>
        <tissue evidence="2">Leaf</tissue>
    </source>
</reference>
<organism evidence="2 3">
    <name type="scientific">Aristolochia fimbriata</name>
    <name type="common">White veined hardy Dutchman's pipe vine</name>
    <dbReference type="NCBI Taxonomy" id="158543"/>
    <lineage>
        <taxon>Eukaryota</taxon>
        <taxon>Viridiplantae</taxon>
        <taxon>Streptophyta</taxon>
        <taxon>Embryophyta</taxon>
        <taxon>Tracheophyta</taxon>
        <taxon>Spermatophyta</taxon>
        <taxon>Magnoliopsida</taxon>
        <taxon>Magnoliidae</taxon>
        <taxon>Piperales</taxon>
        <taxon>Aristolochiaceae</taxon>
        <taxon>Aristolochia</taxon>
    </lineage>
</organism>
<keyword evidence="3" id="KW-1185">Reference proteome</keyword>
<evidence type="ECO:0000313" key="3">
    <source>
        <dbReference type="Proteomes" id="UP000825729"/>
    </source>
</evidence>
<name>A0AAV7DTQ3_ARIFI</name>
<feature type="region of interest" description="Disordered" evidence="1">
    <location>
        <begin position="54"/>
        <end position="74"/>
    </location>
</feature>
<dbReference type="AlphaFoldDB" id="A0AAV7DTQ3"/>
<comment type="caution">
    <text evidence="2">The sequence shown here is derived from an EMBL/GenBank/DDBJ whole genome shotgun (WGS) entry which is preliminary data.</text>
</comment>
<gene>
    <name evidence="2" type="ORF">H6P81_021720</name>
</gene>
<sequence>MAKQQRRHRRRTGSRGHWVFPCAREELKAIAQRKRGANGLCTAHTLRGTIAQRWGNKPHLGRRGEDRPSPRTQGPTGLLACPAACHNAPTARSATTGCHPFKTQKYPSATLASAPGGWSAPRRAIRSRRNPFPPMGNPKISPQPRGTAKYSVTHEVGPTAGGWVRRPDPAAKRMSGFQPQSPGGAGLRHLPRGDAWWLAKTARAPQGWLCPCAQPFPPVGKPQKYPPGTRHRKKSVPSPRGFNPEPQGADLTPRRSGAGLGRAGLSLVGSPWGQPKAGRAWLAGPPRQVLGWPGPRRSLAGHQRAPGGGGRGLSPARARVVGQEGKAMSRVPGGPSVSQQDLVLCRVNSLLRFPHMSRVPSWVQGLRLPSPWPAPPPPPLAQGPPGLGIDSISAESRKVARENHIASIRQDHRNVLSRIKQPDSPCPVSSALRRRIVRRRKVALKYKAVSWACSRFYDCDALAFAGAVSHRQSRRVRLGPRACPPRAASLSPVTFHFAISLLPLLFHRDCRSSQLEIRCVMSNTASGTSRSSGFSCHGETDTTLTQPSTGPYLLTEVTPVVGIVKQKR</sequence>
<protein>
    <submittedName>
        <fullName evidence="2">Uncharacterized protein</fullName>
    </submittedName>
</protein>
<accession>A0AAV7DTQ3</accession>
<evidence type="ECO:0000313" key="2">
    <source>
        <dbReference type="EMBL" id="KAG9438333.1"/>
    </source>
</evidence>
<feature type="region of interest" description="Disordered" evidence="1">
    <location>
        <begin position="108"/>
        <end position="149"/>
    </location>
</feature>
<feature type="region of interest" description="Disordered" evidence="1">
    <location>
        <begin position="217"/>
        <end position="259"/>
    </location>
</feature>
<dbReference type="Proteomes" id="UP000825729">
    <property type="component" value="Unassembled WGS sequence"/>
</dbReference>